<dbReference type="AlphaFoldDB" id="A0A323TE13"/>
<sequence length="335" mass="40389">MNKLTNQSTGAVLFQYDLYPEKVEHIGKVQKVETNYGTFALKKTTMKKSEADWFINVMRRLERIGFPYVVPVLPNKYGDYTVTDGQFIYYLMPWYEDHQQFRNPVQPEDTLVEQVAKLHSLTEKTQDYAADSLDESSQLLKKRWDLRKLEIDKYVDEIEQHTYYSPFELTLLTHFERIKFMALQAEEQLELWLEKANEKKSSRSVLCHGRLKRSHACYDEYGTAYFLNFERAVLDTPARDLAMLFRHFFQSRPWDEVEGHHWLNLYEKHFAFFDEERHLFMSYLTFPENIYRMIDHYRQAGRTKSELQMVMQLERRVLTMNRIHRFMNVVFKDES</sequence>
<comment type="caution">
    <text evidence="2">The sequence shown here is derived from an EMBL/GenBank/DDBJ whole genome shotgun (WGS) entry which is preliminary data.</text>
</comment>
<dbReference type="InterPro" id="IPR047175">
    <property type="entry name" value="CotS-like"/>
</dbReference>
<evidence type="ECO:0000313" key="2">
    <source>
        <dbReference type="EMBL" id="PYZ93652.1"/>
    </source>
</evidence>
<dbReference type="SUPFAM" id="SSF56112">
    <property type="entry name" value="Protein kinase-like (PK-like)"/>
    <property type="match status" value="1"/>
</dbReference>
<gene>
    <name evidence="2" type="primary">ysxE</name>
    <name evidence="2" type="ORF">CR194_10870</name>
</gene>
<dbReference type="InterPro" id="IPR002575">
    <property type="entry name" value="Aminoglycoside_PTrfase"/>
</dbReference>
<dbReference type="Gene3D" id="3.30.200.20">
    <property type="entry name" value="Phosphorylase Kinase, domain 1"/>
    <property type="match status" value="1"/>
</dbReference>
<accession>A0A323TE13</accession>
<dbReference type="InterPro" id="IPR014253">
    <property type="entry name" value="Spore_coat_YsxE"/>
</dbReference>
<dbReference type="Gene3D" id="3.90.1200.10">
    <property type="match status" value="1"/>
</dbReference>
<protein>
    <submittedName>
        <fullName evidence="2">Spore coat protein YsxE</fullName>
    </submittedName>
</protein>
<proteinExistence type="predicted"/>
<keyword evidence="3" id="KW-1185">Reference proteome</keyword>
<organism evidence="2 3">
    <name type="scientific">Salipaludibacillus keqinensis</name>
    <dbReference type="NCBI Taxonomy" id="2045207"/>
    <lineage>
        <taxon>Bacteria</taxon>
        <taxon>Bacillati</taxon>
        <taxon>Bacillota</taxon>
        <taxon>Bacilli</taxon>
        <taxon>Bacillales</taxon>
        <taxon>Bacillaceae</taxon>
    </lineage>
</organism>
<keyword evidence="2" id="KW-0167">Capsid protein</keyword>
<dbReference type="NCBIfam" id="TIGR02904">
    <property type="entry name" value="spore_ysxE"/>
    <property type="match status" value="1"/>
</dbReference>
<dbReference type="Proteomes" id="UP000248214">
    <property type="component" value="Unassembled WGS sequence"/>
</dbReference>
<keyword evidence="2" id="KW-0946">Virion</keyword>
<dbReference type="InterPro" id="IPR011009">
    <property type="entry name" value="Kinase-like_dom_sf"/>
</dbReference>
<reference evidence="2 3" key="1">
    <citation type="submission" date="2017-10" db="EMBL/GenBank/DDBJ databases">
        <title>Bacillus sp. nov., a halophilic bacterium isolated from a Keqin Lake.</title>
        <authorList>
            <person name="Wang H."/>
        </authorList>
    </citation>
    <scope>NUCLEOTIDE SEQUENCE [LARGE SCALE GENOMIC DNA]</scope>
    <source>
        <strain evidence="2 3">KQ-12</strain>
    </source>
</reference>
<evidence type="ECO:0000259" key="1">
    <source>
        <dbReference type="Pfam" id="PF01636"/>
    </source>
</evidence>
<dbReference type="EMBL" id="PDOD01000002">
    <property type="protein sequence ID" value="PYZ93652.1"/>
    <property type="molecule type" value="Genomic_DNA"/>
</dbReference>
<evidence type="ECO:0000313" key="3">
    <source>
        <dbReference type="Proteomes" id="UP000248214"/>
    </source>
</evidence>
<name>A0A323TE13_9BACI</name>
<dbReference type="Pfam" id="PF01636">
    <property type="entry name" value="APH"/>
    <property type="match status" value="1"/>
</dbReference>
<dbReference type="GO" id="GO:0042601">
    <property type="term" value="C:endospore-forming forespore"/>
    <property type="evidence" value="ECO:0007669"/>
    <property type="project" value="TreeGrafter"/>
</dbReference>
<dbReference type="OrthoDB" id="2379727at2"/>
<dbReference type="RefSeq" id="WP_110609684.1">
    <property type="nucleotide sequence ID" value="NZ_PDOD01000002.1"/>
</dbReference>
<dbReference type="PANTHER" id="PTHR39179">
    <property type="entry name" value="SPORE COAT PROTEIN I"/>
    <property type="match status" value="1"/>
</dbReference>
<dbReference type="PANTHER" id="PTHR39179:SF3">
    <property type="entry name" value="COTS-RELATED PROTEIN"/>
    <property type="match status" value="1"/>
</dbReference>
<feature type="domain" description="Aminoglycoside phosphotransferase" evidence="1">
    <location>
        <begin position="34"/>
        <end position="266"/>
    </location>
</feature>